<sequence>TTLRTEAQLAPPPSRLFLPRALQLCLDPEELYPADAPALAWLEQLRAGLALDEVAAGHPDQDNTSSLDGLAGLCQSKDLVLQDLARGEEVVGKVLLATYHAAKGREFDTVILPGLLQGLIPRDVPSGRQWRKPTEAELDEQRRTFYVALTRAESSVTMIVGPGYETKNGYWMSLGPSAFVIEMARRLFPKEET</sequence>
<dbReference type="InterPro" id="IPR014017">
    <property type="entry name" value="DNA_helicase_UvrD-like_C"/>
</dbReference>
<accession>A0ABT0P5W5</accession>
<dbReference type="PANTHER" id="PTHR11070">
    <property type="entry name" value="UVRD / RECB / PCRA DNA HELICASE FAMILY MEMBER"/>
    <property type="match status" value="1"/>
</dbReference>
<dbReference type="RefSeq" id="WP_283257883.1">
    <property type="nucleotide sequence ID" value="NZ_JAMCCK010000159.1"/>
</dbReference>
<dbReference type="PANTHER" id="PTHR11070:SF2">
    <property type="entry name" value="ATP-DEPENDENT DNA HELICASE SRS2"/>
    <property type="match status" value="1"/>
</dbReference>
<keyword evidence="4" id="KW-0067">ATP-binding</keyword>
<feature type="domain" description="UvrD-like helicase C-terminal" evidence="5">
    <location>
        <begin position="65"/>
        <end position="159"/>
    </location>
</feature>
<keyword evidence="3" id="KW-0347">Helicase</keyword>
<evidence type="ECO:0000256" key="4">
    <source>
        <dbReference type="ARBA" id="ARBA00022840"/>
    </source>
</evidence>
<organism evidence="6 7">
    <name type="scientific">Streptomyces lavenduligriseus</name>
    <dbReference type="NCBI Taxonomy" id="67315"/>
    <lineage>
        <taxon>Bacteria</taxon>
        <taxon>Bacillati</taxon>
        <taxon>Actinomycetota</taxon>
        <taxon>Actinomycetes</taxon>
        <taxon>Kitasatosporales</taxon>
        <taxon>Streptomycetaceae</taxon>
        <taxon>Streptomyces</taxon>
    </lineage>
</organism>
<dbReference type="EMBL" id="JAMCCK010000159">
    <property type="protein sequence ID" value="MCL3999135.1"/>
    <property type="molecule type" value="Genomic_DNA"/>
</dbReference>
<protein>
    <recommendedName>
        <fullName evidence="5">UvrD-like helicase C-terminal domain-containing protein</fullName>
    </recommendedName>
</protein>
<evidence type="ECO:0000313" key="6">
    <source>
        <dbReference type="EMBL" id="MCL3999135.1"/>
    </source>
</evidence>
<evidence type="ECO:0000256" key="3">
    <source>
        <dbReference type="ARBA" id="ARBA00022806"/>
    </source>
</evidence>
<proteinExistence type="predicted"/>
<feature type="non-terminal residue" evidence="6">
    <location>
        <position position="1"/>
    </location>
</feature>
<keyword evidence="2" id="KW-0378">Hydrolase</keyword>
<evidence type="ECO:0000313" key="7">
    <source>
        <dbReference type="Proteomes" id="UP001202052"/>
    </source>
</evidence>
<comment type="caution">
    <text evidence="6">The sequence shown here is derived from an EMBL/GenBank/DDBJ whole genome shotgun (WGS) entry which is preliminary data.</text>
</comment>
<evidence type="ECO:0000256" key="1">
    <source>
        <dbReference type="ARBA" id="ARBA00022741"/>
    </source>
</evidence>
<dbReference type="Proteomes" id="UP001202052">
    <property type="component" value="Unassembled WGS sequence"/>
</dbReference>
<dbReference type="Gene3D" id="3.40.50.300">
    <property type="entry name" value="P-loop containing nucleotide triphosphate hydrolases"/>
    <property type="match status" value="1"/>
</dbReference>
<evidence type="ECO:0000256" key="2">
    <source>
        <dbReference type="ARBA" id="ARBA00022801"/>
    </source>
</evidence>
<gene>
    <name evidence="6" type="ORF">M4438_37580</name>
</gene>
<name>A0ABT0P5W5_9ACTN</name>
<evidence type="ECO:0000259" key="5">
    <source>
        <dbReference type="Pfam" id="PF13361"/>
    </source>
</evidence>
<dbReference type="Pfam" id="PF13361">
    <property type="entry name" value="UvrD_C"/>
    <property type="match status" value="1"/>
</dbReference>
<keyword evidence="1" id="KW-0547">Nucleotide-binding</keyword>
<dbReference type="InterPro" id="IPR000212">
    <property type="entry name" value="DNA_helicase_UvrD/REP"/>
</dbReference>
<reference evidence="6 7" key="1">
    <citation type="submission" date="2022-05" db="EMBL/GenBank/DDBJ databases">
        <title>Genome Resource of Streptomyces lavenduligriseus GA1-1, a Strain with Broad-Spectrum Antifungal Activity against Phytopathogenic Fungi.</title>
        <authorList>
            <person name="Qi D."/>
        </authorList>
    </citation>
    <scope>NUCLEOTIDE SEQUENCE [LARGE SCALE GENOMIC DNA]</scope>
    <source>
        <strain evidence="6 7">GA1-1</strain>
    </source>
</reference>
<dbReference type="SUPFAM" id="SSF52540">
    <property type="entry name" value="P-loop containing nucleoside triphosphate hydrolases"/>
    <property type="match status" value="1"/>
</dbReference>
<keyword evidence="7" id="KW-1185">Reference proteome</keyword>
<dbReference type="InterPro" id="IPR027417">
    <property type="entry name" value="P-loop_NTPase"/>
</dbReference>